<evidence type="ECO:0000256" key="2">
    <source>
        <dbReference type="ARBA" id="ARBA00004922"/>
    </source>
</evidence>
<accession>A0AAV2IA40</accession>
<sequence>MAIKRVNQNNAKVTKKNTHSVTESVQSVTSRTDPEVISFFDEPWTPTPGTAFKLLMSARLCAALWSVVSDCDETYNYWEPAHFLNYGRGFQTWEYSPEYAIRSYAYILLHVLPMKLCSTFLGDNTIFVFYMTRCMLGVVCAISEMLFYRGVCKVFGPNVGRLTLILLLFSAGMFASASAFLPSSFSMYMTMIAYGSWFVGDIHVSILAIACSTILGWPFAAALGIPIAFDALVLKKEYVHFLRWGLISLLVFLVPTVLIDMHFYGKLVVAPLNIVLYNVISGHGPELYGIEPLSYYIINGFLNFNFAYFLALGSLPFLVITSWFQRPNSLAMSTIYLSLAPMYIWILIFFTRPHKEERFLFPIYPFFAMAAALVLDSVQVILFVGLILFPSQFGASKVGHYTDRTNWVTAGFSLLFAAVSFSRIIAIYQGYHAPLDIYVELHRVAFDPKIHTLAPDKPVTVCVGKEWYRYPSSFFLPNKNWHLQFLQSEFKGILPKAYESGPDATRVIPSNMNDVNREEPSRYIDVSRCHYLIDRDSEDWTSLEPRYTTHADWTVVKQAPFIDANRSHRVFRAFYIPFFSTHHCTYTSYSLLKTTRSKKSTRQVKRSGGHKVDK</sequence>
<evidence type="ECO:0000256" key="6">
    <source>
        <dbReference type="ARBA" id="ARBA00022692"/>
    </source>
</evidence>
<evidence type="ECO:0000313" key="13">
    <source>
        <dbReference type="Proteomes" id="UP001497497"/>
    </source>
</evidence>
<name>A0AAV2IA40_LYMST</name>
<dbReference type="Proteomes" id="UP001497497">
    <property type="component" value="Unassembled WGS sequence"/>
</dbReference>
<feature type="transmembrane region" description="Helical" evidence="10">
    <location>
        <begin position="241"/>
        <end position="257"/>
    </location>
</feature>
<feature type="transmembrane region" description="Helical" evidence="10">
    <location>
        <begin position="202"/>
        <end position="229"/>
    </location>
</feature>
<comment type="similarity">
    <text evidence="3 10">Belongs to the glycosyltransferase 22 family.</text>
</comment>
<evidence type="ECO:0000256" key="8">
    <source>
        <dbReference type="ARBA" id="ARBA00022989"/>
    </source>
</evidence>
<dbReference type="PANTHER" id="PTHR22760">
    <property type="entry name" value="GLYCOSYLTRANSFERASE"/>
    <property type="match status" value="1"/>
</dbReference>
<keyword evidence="4 10" id="KW-0328">Glycosyltransferase</keyword>
<comment type="subcellular location">
    <subcellularLocation>
        <location evidence="1 10">Endoplasmic reticulum membrane</location>
        <topology evidence="1 10">Multi-pass membrane protein</topology>
    </subcellularLocation>
</comment>
<feature type="compositionally biased region" description="Polar residues" evidence="11">
    <location>
        <begin position="1"/>
        <end position="12"/>
    </location>
</feature>
<keyword evidence="13" id="KW-1185">Reference proteome</keyword>
<keyword evidence="6 10" id="KW-0812">Transmembrane</keyword>
<dbReference type="GO" id="GO:0000026">
    <property type="term" value="F:alpha-1,2-mannosyltransferase activity"/>
    <property type="evidence" value="ECO:0007669"/>
    <property type="project" value="TreeGrafter"/>
</dbReference>
<gene>
    <name evidence="12" type="ORF">GSLYS_00017132001</name>
</gene>
<feature type="transmembrane region" description="Helical" evidence="10">
    <location>
        <begin position="330"/>
        <end position="351"/>
    </location>
</feature>
<dbReference type="GO" id="GO:0005789">
    <property type="term" value="C:endoplasmic reticulum membrane"/>
    <property type="evidence" value="ECO:0007669"/>
    <property type="project" value="UniProtKB-SubCell"/>
</dbReference>
<dbReference type="GO" id="GO:0006487">
    <property type="term" value="P:protein N-linked glycosylation"/>
    <property type="evidence" value="ECO:0007669"/>
    <property type="project" value="TreeGrafter"/>
</dbReference>
<keyword evidence="8 10" id="KW-1133">Transmembrane helix</keyword>
<dbReference type="PANTHER" id="PTHR22760:SF2">
    <property type="entry name" value="ALPHA-1,2-MANNOSYLTRANSFERASE ALG9"/>
    <property type="match status" value="1"/>
</dbReference>
<keyword evidence="9 10" id="KW-0472">Membrane</keyword>
<organism evidence="12 13">
    <name type="scientific">Lymnaea stagnalis</name>
    <name type="common">Great pond snail</name>
    <name type="synonym">Helix stagnalis</name>
    <dbReference type="NCBI Taxonomy" id="6523"/>
    <lineage>
        <taxon>Eukaryota</taxon>
        <taxon>Metazoa</taxon>
        <taxon>Spiralia</taxon>
        <taxon>Lophotrochozoa</taxon>
        <taxon>Mollusca</taxon>
        <taxon>Gastropoda</taxon>
        <taxon>Heterobranchia</taxon>
        <taxon>Euthyneura</taxon>
        <taxon>Panpulmonata</taxon>
        <taxon>Hygrophila</taxon>
        <taxon>Lymnaeoidea</taxon>
        <taxon>Lymnaeidae</taxon>
        <taxon>Lymnaea</taxon>
    </lineage>
</organism>
<protein>
    <recommendedName>
        <fullName evidence="10">Mannosyltransferase</fullName>
        <ecNumber evidence="10">2.4.1.-</ecNumber>
    </recommendedName>
</protein>
<evidence type="ECO:0000256" key="4">
    <source>
        <dbReference type="ARBA" id="ARBA00022676"/>
    </source>
</evidence>
<comment type="pathway">
    <text evidence="2">Protein modification; protein glycosylation.</text>
</comment>
<evidence type="ECO:0000256" key="1">
    <source>
        <dbReference type="ARBA" id="ARBA00004477"/>
    </source>
</evidence>
<dbReference type="EC" id="2.4.1.-" evidence="10"/>
<evidence type="ECO:0000256" key="9">
    <source>
        <dbReference type="ARBA" id="ARBA00023136"/>
    </source>
</evidence>
<feature type="transmembrane region" description="Helical" evidence="10">
    <location>
        <begin position="159"/>
        <end position="182"/>
    </location>
</feature>
<proteinExistence type="inferred from homology"/>
<reference evidence="12 13" key="1">
    <citation type="submission" date="2024-04" db="EMBL/GenBank/DDBJ databases">
        <authorList>
            <consortium name="Genoscope - CEA"/>
            <person name="William W."/>
        </authorList>
    </citation>
    <scope>NUCLEOTIDE SEQUENCE [LARGE SCALE GENOMIC DNA]</scope>
</reference>
<dbReference type="AlphaFoldDB" id="A0AAV2IA40"/>
<evidence type="ECO:0000256" key="10">
    <source>
        <dbReference type="RuleBase" id="RU363075"/>
    </source>
</evidence>
<dbReference type="EMBL" id="CAXITT010000564">
    <property type="protein sequence ID" value="CAL1543598.1"/>
    <property type="molecule type" value="Genomic_DNA"/>
</dbReference>
<feature type="transmembrane region" description="Helical" evidence="10">
    <location>
        <begin position="127"/>
        <end position="147"/>
    </location>
</feature>
<evidence type="ECO:0000313" key="12">
    <source>
        <dbReference type="EMBL" id="CAL1543598.1"/>
    </source>
</evidence>
<dbReference type="InterPro" id="IPR005599">
    <property type="entry name" value="GPI_mannosylTrfase"/>
</dbReference>
<feature type="region of interest" description="Disordered" evidence="11">
    <location>
        <begin position="1"/>
        <end position="25"/>
    </location>
</feature>
<dbReference type="Pfam" id="PF03901">
    <property type="entry name" value="Glyco_transf_22"/>
    <property type="match status" value="1"/>
</dbReference>
<comment type="caution">
    <text evidence="12">The sequence shown here is derived from an EMBL/GenBank/DDBJ whole genome shotgun (WGS) entry which is preliminary data.</text>
</comment>
<evidence type="ECO:0000256" key="5">
    <source>
        <dbReference type="ARBA" id="ARBA00022679"/>
    </source>
</evidence>
<keyword evidence="7 10" id="KW-0256">Endoplasmic reticulum</keyword>
<feature type="transmembrane region" description="Helical" evidence="10">
    <location>
        <begin position="407"/>
        <end position="428"/>
    </location>
</feature>
<evidence type="ECO:0000256" key="11">
    <source>
        <dbReference type="SAM" id="MobiDB-lite"/>
    </source>
</evidence>
<evidence type="ECO:0000256" key="7">
    <source>
        <dbReference type="ARBA" id="ARBA00022824"/>
    </source>
</evidence>
<feature type="transmembrane region" description="Helical" evidence="10">
    <location>
        <begin position="363"/>
        <end position="387"/>
    </location>
</feature>
<evidence type="ECO:0000256" key="3">
    <source>
        <dbReference type="ARBA" id="ARBA00007063"/>
    </source>
</evidence>
<feature type="transmembrane region" description="Helical" evidence="10">
    <location>
        <begin position="301"/>
        <end position="324"/>
    </location>
</feature>
<keyword evidence="5" id="KW-0808">Transferase</keyword>